<gene>
    <name evidence="2" type="ORF">VO63_05680</name>
</gene>
<protein>
    <recommendedName>
        <fullName evidence="4">Peptidase inhibitor family I36 protein</fullName>
    </recommendedName>
</protein>
<name>A0A2P2GTV5_STREW</name>
<evidence type="ECO:0008006" key="4">
    <source>
        <dbReference type="Google" id="ProtNLM"/>
    </source>
</evidence>
<comment type="caution">
    <text evidence="2">The sequence shown here is derived from an EMBL/GenBank/DDBJ whole genome shotgun (WGS) entry which is preliminary data.</text>
</comment>
<dbReference type="RefSeq" id="WP_046906429.1">
    <property type="nucleotide sequence ID" value="NZ_BAAAXG010000026.1"/>
</dbReference>
<feature type="chain" id="PRO_5039049078" description="Peptidase inhibitor family I36 protein" evidence="1">
    <location>
        <begin position="35"/>
        <end position="149"/>
    </location>
</feature>
<reference evidence="2 3" key="1">
    <citation type="submission" date="2015-05" db="EMBL/GenBank/DDBJ databases">
        <title>Draft Genome assembly of Streptomyces showdoensis.</title>
        <authorList>
            <person name="Thapa K.K."/>
            <person name="Metsa-Ketela M."/>
        </authorList>
    </citation>
    <scope>NUCLEOTIDE SEQUENCE [LARGE SCALE GENOMIC DNA]</scope>
    <source>
        <strain evidence="2 3">ATCC 15227</strain>
    </source>
</reference>
<proteinExistence type="predicted"/>
<sequence length="149" mass="15910">MRMTTGLRRKAAAVAATTALLVGGGIATASQASAGYMCGAGYHCVYWGNLGDSAAHDFYNSDRNFTDDWFNKNPGTGGYGTNVNDALWSASNSSTGGYESHYYRDIDYKGGLLFCVNPGSEVFGSQLNDSQRNAASSLELRPSTTIRCF</sequence>
<keyword evidence="3" id="KW-1185">Reference proteome</keyword>
<dbReference type="OrthoDB" id="4292318at2"/>
<keyword evidence="1" id="KW-0732">Signal</keyword>
<evidence type="ECO:0000313" key="3">
    <source>
        <dbReference type="Proteomes" id="UP000265325"/>
    </source>
</evidence>
<organism evidence="2 3">
    <name type="scientific">Streptomyces showdoensis</name>
    <dbReference type="NCBI Taxonomy" id="68268"/>
    <lineage>
        <taxon>Bacteria</taxon>
        <taxon>Bacillati</taxon>
        <taxon>Actinomycetota</taxon>
        <taxon>Actinomycetes</taxon>
        <taxon>Kitasatosporales</taxon>
        <taxon>Streptomycetaceae</taxon>
        <taxon>Streptomyces</taxon>
    </lineage>
</organism>
<dbReference type="Proteomes" id="UP000265325">
    <property type="component" value="Unassembled WGS sequence"/>
</dbReference>
<dbReference type="AlphaFoldDB" id="A0A2P2GTV5"/>
<dbReference type="EMBL" id="LAQS01000006">
    <property type="protein sequence ID" value="KKZ74928.1"/>
    <property type="molecule type" value="Genomic_DNA"/>
</dbReference>
<feature type="signal peptide" evidence="1">
    <location>
        <begin position="1"/>
        <end position="34"/>
    </location>
</feature>
<accession>A0A2P2GTV5</accession>
<evidence type="ECO:0000256" key="1">
    <source>
        <dbReference type="SAM" id="SignalP"/>
    </source>
</evidence>
<evidence type="ECO:0000313" key="2">
    <source>
        <dbReference type="EMBL" id="KKZ74928.1"/>
    </source>
</evidence>